<dbReference type="HOGENOM" id="CLU_1996319_0_0_1"/>
<dbReference type="Proteomes" id="UP000026962">
    <property type="component" value="Chromosome 11"/>
</dbReference>
<dbReference type="Gramene" id="OPUNC11G08650.2">
    <property type="protein sequence ID" value="OPUNC11G08650.2"/>
    <property type="gene ID" value="OPUNC11G08650"/>
</dbReference>
<reference evidence="1" key="1">
    <citation type="submission" date="2015-04" db="UniProtKB">
        <authorList>
            <consortium name="EnsemblPlants"/>
        </authorList>
    </citation>
    <scope>IDENTIFICATION</scope>
</reference>
<proteinExistence type="predicted"/>
<sequence>MALSLVDPSPVALHLIRSFCVDPGRRNWGRRHDLLVLETEVGEKRISVGSPSNLCLALLLCSGGCYSCIERNLLVHVLNYNELKMICCKSLFLWVVPGGSMERNGGTAPPLMVKHNVFEEKVIDSHGITMLRCKCF</sequence>
<accession>A0A0E0MEI2</accession>
<name>A0A0E0MEI2_ORYPU</name>
<evidence type="ECO:0000313" key="1">
    <source>
        <dbReference type="EnsemblPlants" id="OPUNC11G08650.2"/>
    </source>
</evidence>
<dbReference type="EnsemblPlants" id="OPUNC11G08650.2">
    <property type="protein sequence ID" value="OPUNC11G08650.2"/>
    <property type="gene ID" value="OPUNC11G08650"/>
</dbReference>
<keyword evidence="2" id="KW-1185">Reference proteome</keyword>
<organism evidence="1">
    <name type="scientific">Oryza punctata</name>
    <name type="common">Red rice</name>
    <dbReference type="NCBI Taxonomy" id="4537"/>
    <lineage>
        <taxon>Eukaryota</taxon>
        <taxon>Viridiplantae</taxon>
        <taxon>Streptophyta</taxon>
        <taxon>Embryophyta</taxon>
        <taxon>Tracheophyta</taxon>
        <taxon>Spermatophyta</taxon>
        <taxon>Magnoliopsida</taxon>
        <taxon>Liliopsida</taxon>
        <taxon>Poales</taxon>
        <taxon>Poaceae</taxon>
        <taxon>BOP clade</taxon>
        <taxon>Oryzoideae</taxon>
        <taxon>Oryzeae</taxon>
        <taxon>Oryzinae</taxon>
        <taxon>Oryza</taxon>
    </lineage>
</organism>
<protein>
    <submittedName>
        <fullName evidence="1">Uncharacterized protein</fullName>
    </submittedName>
</protein>
<evidence type="ECO:0000313" key="2">
    <source>
        <dbReference type="Proteomes" id="UP000026962"/>
    </source>
</evidence>
<dbReference type="AlphaFoldDB" id="A0A0E0MEI2"/>
<reference evidence="1" key="2">
    <citation type="submission" date="2018-05" db="EMBL/GenBank/DDBJ databases">
        <title>OpunRS2 (Oryza punctata Reference Sequence Version 2).</title>
        <authorList>
            <person name="Zhang J."/>
            <person name="Kudrna D."/>
            <person name="Lee S."/>
            <person name="Talag J."/>
            <person name="Welchert J."/>
            <person name="Wing R.A."/>
        </authorList>
    </citation>
    <scope>NUCLEOTIDE SEQUENCE [LARGE SCALE GENOMIC DNA]</scope>
</reference>